<evidence type="ECO:0000313" key="7">
    <source>
        <dbReference type="EMBL" id="MDI2090915.1"/>
    </source>
</evidence>
<reference evidence="7" key="1">
    <citation type="submission" date="2023-05" db="EMBL/GenBank/DDBJ databases">
        <title>Whole genome sequence of Commensalibacter sp.</title>
        <authorList>
            <person name="Charoenyingcharoen P."/>
            <person name="Yukphan P."/>
        </authorList>
    </citation>
    <scope>NUCLEOTIDE SEQUENCE</scope>
    <source>
        <strain evidence="7">TBRC 16381</strain>
    </source>
</reference>
<name>A0ABT6Q1D7_9PROT</name>
<dbReference type="PANTHER" id="PTHR11802:SF3">
    <property type="entry name" value="RETINOID-INDUCIBLE SERINE CARBOXYPEPTIDASE"/>
    <property type="match status" value="1"/>
</dbReference>
<accession>A0ABT6Q1D7</accession>
<evidence type="ECO:0000256" key="1">
    <source>
        <dbReference type="ARBA" id="ARBA00022645"/>
    </source>
</evidence>
<protein>
    <submittedName>
        <fullName evidence="7">Peptidase S10</fullName>
    </submittedName>
</protein>
<keyword evidence="2" id="KW-0645">Protease</keyword>
<evidence type="ECO:0000313" key="8">
    <source>
        <dbReference type="Proteomes" id="UP001431634"/>
    </source>
</evidence>
<evidence type="ECO:0000256" key="2">
    <source>
        <dbReference type="ARBA" id="ARBA00022670"/>
    </source>
</evidence>
<dbReference type="RefSeq" id="WP_281448034.1">
    <property type="nucleotide sequence ID" value="NZ_JASBAO010000001.1"/>
</dbReference>
<keyword evidence="1" id="KW-0121">Carboxypeptidase</keyword>
<dbReference type="InterPro" id="IPR029058">
    <property type="entry name" value="AB_hydrolase_fold"/>
</dbReference>
<dbReference type="SUPFAM" id="SSF53474">
    <property type="entry name" value="alpha/beta-Hydrolases"/>
    <property type="match status" value="1"/>
</dbReference>
<dbReference type="Proteomes" id="UP001431634">
    <property type="component" value="Unassembled WGS sequence"/>
</dbReference>
<gene>
    <name evidence="7" type="ORF">QJV27_05945</name>
</gene>
<keyword evidence="4" id="KW-0378">Hydrolase</keyword>
<evidence type="ECO:0000256" key="3">
    <source>
        <dbReference type="ARBA" id="ARBA00022729"/>
    </source>
</evidence>
<sequence>MKHISFFKYLSLVLLCSSFLIYPKAQTMARQSSSKYTISKSYYSQVNIDQETTKDRFDLFPPNILTQHKLVLAHQTIDYTAHTGTLIIRNDKGEPTAKLFYVAYTKNNPKNQNRPVSFFFNGGPGAGSAFLNLGAAGPQVINFPRNNPTDGAHAQRTSNPDSWLPFTDMVFIDAVDTGYSLSAKPENAAKEFYTTKQDAKIFAKAIQLWLSKNNRNDPPIWLVGESYGGLRSIMVAKDLQDQQNILIRGIIMISPAIELGYLDQSDNPMANAFLIPSYIASQLENTHQLTEEAVNDAYHYALGEYLQKMVTPSAQQPQFYQDLSQKTGLPETIIAKHKAVLDPSAHDIRSRDGRLHSLYDYTLTISDPNPDGTNNEDSPEPVLSGFGKAYGNMFANYVAQDLNYPTPLTYNLLNMKLNSQWNYHDRDFSIVRGMPVLRKLLALNPSLKIFIGHGYFDVVCPFATSRWIADQMPVGKDRITLRLYKGGHMLYTRPDSRAALTQDVRKLYEKDQTTTDEK</sequence>
<dbReference type="PANTHER" id="PTHR11802">
    <property type="entry name" value="SERINE PROTEASE FAMILY S10 SERINE CARBOXYPEPTIDASE"/>
    <property type="match status" value="1"/>
</dbReference>
<organism evidence="7 8">
    <name type="scientific">Commensalibacter oyaizuii</name>
    <dbReference type="NCBI Taxonomy" id="3043873"/>
    <lineage>
        <taxon>Bacteria</taxon>
        <taxon>Pseudomonadati</taxon>
        <taxon>Pseudomonadota</taxon>
        <taxon>Alphaproteobacteria</taxon>
        <taxon>Acetobacterales</taxon>
        <taxon>Acetobacteraceae</taxon>
    </lineage>
</organism>
<dbReference type="Pfam" id="PF00450">
    <property type="entry name" value="Peptidase_S10"/>
    <property type="match status" value="1"/>
</dbReference>
<dbReference type="EMBL" id="JASBAO010000001">
    <property type="protein sequence ID" value="MDI2090915.1"/>
    <property type="molecule type" value="Genomic_DNA"/>
</dbReference>
<dbReference type="InterPro" id="IPR001563">
    <property type="entry name" value="Peptidase_S10"/>
</dbReference>
<keyword evidence="5" id="KW-0325">Glycoprotein</keyword>
<proteinExistence type="predicted"/>
<feature type="signal peptide" evidence="6">
    <location>
        <begin position="1"/>
        <end position="25"/>
    </location>
</feature>
<dbReference type="Gene3D" id="3.40.50.1820">
    <property type="entry name" value="alpha/beta hydrolase"/>
    <property type="match status" value="1"/>
</dbReference>
<evidence type="ECO:0000256" key="6">
    <source>
        <dbReference type="SAM" id="SignalP"/>
    </source>
</evidence>
<keyword evidence="8" id="KW-1185">Reference proteome</keyword>
<evidence type="ECO:0000256" key="5">
    <source>
        <dbReference type="ARBA" id="ARBA00023180"/>
    </source>
</evidence>
<evidence type="ECO:0000256" key="4">
    <source>
        <dbReference type="ARBA" id="ARBA00022801"/>
    </source>
</evidence>
<keyword evidence="3 6" id="KW-0732">Signal</keyword>
<feature type="chain" id="PRO_5046823006" evidence="6">
    <location>
        <begin position="26"/>
        <end position="518"/>
    </location>
</feature>
<comment type="caution">
    <text evidence="7">The sequence shown here is derived from an EMBL/GenBank/DDBJ whole genome shotgun (WGS) entry which is preliminary data.</text>
</comment>